<dbReference type="OrthoDB" id="4775372at2"/>
<comment type="similarity">
    <text evidence="2">Belongs to the EccD/Snm4 family.</text>
</comment>
<feature type="transmembrane region" description="Helical" evidence="7">
    <location>
        <begin position="236"/>
        <end position="257"/>
    </location>
</feature>
<dbReference type="GO" id="GO:0005886">
    <property type="term" value="C:plasma membrane"/>
    <property type="evidence" value="ECO:0007669"/>
    <property type="project" value="UniProtKB-SubCell"/>
</dbReference>
<organism evidence="9 10">
    <name type="scientific">Streptomyces caelestis</name>
    <dbReference type="NCBI Taxonomy" id="36816"/>
    <lineage>
        <taxon>Bacteria</taxon>
        <taxon>Bacillati</taxon>
        <taxon>Actinomycetota</taxon>
        <taxon>Actinomycetes</taxon>
        <taxon>Kitasatosporales</taxon>
        <taxon>Streptomycetaceae</taxon>
        <taxon>Streptomyces</taxon>
    </lineage>
</organism>
<evidence type="ECO:0000256" key="7">
    <source>
        <dbReference type="SAM" id="Phobius"/>
    </source>
</evidence>
<dbReference type="Gene3D" id="3.10.20.90">
    <property type="entry name" value="Phosphatidylinositol 3-kinase Catalytic Subunit, Chain A, domain 1"/>
    <property type="match status" value="1"/>
</dbReference>
<sequence length="465" mass="47104">MTEIQTASLCRVTVRAPARTVDLAVPSDVPVADLLPTVIGYGGDDLEESGLEHGGWVLQRLGGPPLDPESTLDSLGLRDGEELYLRPRTEALPEVHIDDLVDGIADGMGRRPHGWSPQAGRRLLRGLAAATLALGIVLLALPGTAGWMRAVAASAAGLLLIAGAGSASRAVGDAGAGSVLGLMAAPYFALAGWLLPGGDLGGADGEAVLGARLLAASAAGGAGAVLALAAVGVYPALFIGAACVAAAGALGATLITLDLAPQQAAAVVAVVVVLFGGFVPSLSFRLAGMRMPPLPTNVQQLQQGIDPYSSSDVDARSALADGWMTALYGAIGLVCLPCLVALMAAPGLAEILTVVALSLLLLLHSRGLGNVWQRLALTAAGAWGTALLLFVSARSLAPADRLTLTAGLMGLAAALTIASWTVPGRRLVPYWGRAAELLHSLAALSILPLTLWSMGVYGRLRGING</sequence>
<evidence type="ECO:0000256" key="5">
    <source>
        <dbReference type="ARBA" id="ARBA00022989"/>
    </source>
</evidence>
<dbReference type="InterPro" id="IPR044049">
    <property type="entry name" value="EccD_transm"/>
</dbReference>
<evidence type="ECO:0000259" key="8">
    <source>
        <dbReference type="Pfam" id="PF19053"/>
    </source>
</evidence>
<dbReference type="PIRSF" id="PIRSF017804">
    <property type="entry name" value="Secretion_EccD1"/>
    <property type="match status" value="1"/>
</dbReference>
<comment type="subcellular location">
    <subcellularLocation>
        <location evidence="1">Cell membrane</location>
        <topology evidence="1">Multi-pass membrane protein</topology>
    </subcellularLocation>
</comment>
<comment type="caution">
    <text evidence="9">The sequence shown here is derived from an EMBL/GenBank/DDBJ whole genome shotgun (WGS) entry which is preliminary data.</text>
</comment>
<dbReference type="Proteomes" id="UP000037773">
    <property type="component" value="Unassembled WGS sequence"/>
</dbReference>
<feature type="domain" description="EccD-like transmembrane" evidence="8">
    <location>
        <begin position="121"/>
        <end position="463"/>
    </location>
</feature>
<feature type="transmembrane region" description="Helical" evidence="7">
    <location>
        <begin position="147"/>
        <end position="167"/>
    </location>
</feature>
<feature type="transmembrane region" description="Helical" evidence="7">
    <location>
        <begin position="437"/>
        <end position="457"/>
    </location>
</feature>
<dbReference type="EMBL" id="LGCN01000265">
    <property type="protein sequence ID" value="KOT27503.1"/>
    <property type="molecule type" value="Genomic_DNA"/>
</dbReference>
<feature type="transmembrane region" description="Helical" evidence="7">
    <location>
        <begin position="207"/>
        <end position="229"/>
    </location>
</feature>
<feature type="transmembrane region" description="Helical" evidence="7">
    <location>
        <begin position="326"/>
        <end position="359"/>
    </location>
</feature>
<gene>
    <name evidence="9" type="ORF">ADK41_36215</name>
</gene>
<keyword evidence="6 7" id="KW-0472">Membrane</keyword>
<feature type="transmembrane region" description="Helical" evidence="7">
    <location>
        <begin position="402"/>
        <end position="422"/>
    </location>
</feature>
<feature type="transmembrane region" description="Helical" evidence="7">
    <location>
        <begin position="123"/>
        <end position="141"/>
    </location>
</feature>
<protein>
    <submittedName>
        <fullName evidence="9">Secretion protein snm4</fullName>
    </submittedName>
</protein>
<dbReference type="RefSeq" id="WP_030828663.1">
    <property type="nucleotide sequence ID" value="NZ_JBFBKA010000004.1"/>
</dbReference>
<evidence type="ECO:0000256" key="2">
    <source>
        <dbReference type="ARBA" id="ARBA00006162"/>
    </source>
</evidence>
<dbReference type="AlphaFoldDB" id="A0A0M9X573"/>
<dbReference type="Pfam" id="PF19053">
    <property type="entry name" value="EccD"/>
    <property type="match status" value="1"/>
</dbReference>
<dbReference type="InterPro" id="IPR006707">
    <property type="entry name" value="T7SS_EccD"/>
</dbReference>
<keyword evidence="4 7" id="KW-0812">Transmembrane</keyword>
<evidence type="ECO:0000313" key="9">
    <source>
        <dbReference type="EMBL" id="KOT27503.1"/>
    </source>
</evidence>
<accession>A0A0M9X573</accession>
<name>A0A0M9X573_9ACTN</name>
<evidence type="ECO:0000256" key="6">
    <source>
        <dbReference type="ARBA" id="ARBA00023136"/>
    </source>
</evidence>
<dbReference type="InterPro" id="IPR024962">
    <property type="entry name" value="YukD-like"/>
</dbReference>
<reference evidence="9 10" key="1">
    <citation type="submission" date="2015-07" db="EMBL/GenBank/DDBJ databases">
        <authorList>
            <person name="Noorani M."/>
        </authorList>
    </citation>
    <scope>NUCLEOTIDE SEQUENCE [LARGE SCALE GENOMIC DNA]</scope>
    <source>
        <strain evidence="9 10">NRRL B-24567</strain>
    </source>
</reference>
<evidence type="ECO:0000313" key="10">
    <source>
        <dbReference type="Proteomes" id="UP000037773"/>
    </source>
</evidence>
<dbReference type="Pfam" id="PF08817">
    <property type="entry name" value="YukD"/>
    <property type="match status" value="1"/>
</dbReference>
<feature type="transmembrane region" description="Helical" evidence="7">
    <location>
        <begin position="263"/>
        <end position="284"/>
    </location>
</feature>
<evidence type="ECO:0000256" key="1">
    <source>
        <dbReference type="ARBA" id="ARBA00004651"/>
    </source>
</evidence>
<keyword evidence="3" id="KW-1003">Cell membrane</keyword>
<evidence type="ECO:0000256" key="3">
    <source>
        <dbReference type="ARBA" id="ARBA00022475"/>
    </source>
</evidence>
<dbReference type="NCBIfam" id="TIGR03920">
    <property type="entry name" value="T7SS_EccD"/>
    <property type="match status" value="1"/>
</dbReference>
<keyword evidence="5 7" id="KW-1133">Transmembrane helix</keyword>
<evidence type="ECO:0000256" key="4">
    <source>
        <dbReference type="ARBA" id="ARBA00022692"/>
    </source>
</evidence>
<dbReference type="PATRIC" id="fig|36816.3.peg.7861"/>
<keyword evidence="10" id="KW-1185">Reference proteome</keyword>
<feature type="transmembrane region" description="Helical" evidence="7">
    <location>
        <begin position="371"/>
        <end position="390"/>
    </location>
</feature>
<proteinExistence type="inferred from homology"/>
<feature type="transmembrane region" description="Helical" evidence="7">
    <location>
        <begin position="174"/>
        <end position="195"/>
    </location>
</feature>